<protein>
    <recommendedName>
        <fullName evidence="1">CARDB domain-containing protein</fullName>
    </recommendedName>
</protein>
<evidence type="ECO:0000313" key="2">
    <source>
        <dbReference type="EMBL" id="ACL43836.1"/>
    </source>
</evidence>
<feature type="domain" description="CARDB" evidence="1">
    <location>
        <begin position="266"/>
        <end position="345"/>
    </location>
</feature>
<proteinExistence type="predicted"/>
<dbReference type="HOGENOM" id="CLU_793927_0_0_3"/>
<dbReference type="InterPro" id="IPR013783">
    <property type="entry name" value="Ig-like_fold"/>
</dbReference>
<dbReference type="AlphaFoldDB" id="B8HPH5"/>
<organism evidence="2">
    <name type="scientific">Cyanothece sp. (strain PCC 7425 / ATCC 29141)</name>
    <dbReference type="NCBI Taxonomy" id="395961"/>
    <lineage>
        <taxon>Bacteria</taxon>
        <taxon>Bacillati</taxon>
        <taxon>Cyanobacteriota</taxon>
        <taxon>Cyanophyceae</taxon>
        <taxon>Gomontiellales</taxon>
        <taxon>Cyanothecaceae</taxon>
        <taxon>Cyanothece</taxon>
    </lineage>
</organism>
<dbReference type="eggNOG" id="ENOG5033R93">
    <property type="taxonomic scope" value="Bacteria"/>
</dbReference>
<dbReference type="EMBL" id="CP001344">
    <property type="protein sequence ID" value="ACL43836.1"/>
    <property type="molecule type" value="Genomic_DNA"/>
</dbReference>
<dbReference type="KEGG" id="cyn:Cyan7425_1466"/>
<gene>
    <name evidence="2" type="ordered locus">Cyan7425_1466</name>
</gene>
<sequence length="349" mass="39573">MLRLFIANSVKDLILGDIYEHLPITKIPLDGNVIGLGTTSLFDNGELVFAWQPSQPQTTICHCRAETSEIVLLRPDSELTHFPYVCYTDNATAAEREIQVEGLTQGKLKTVIEQGLEQVDPGFSYYGIRMRVRWKLLLISVASKLCFWQAHRFSGQQGEGLYQQLTQYCFAKTDPGSKQAKWLGDHLEWDLCGFYTRIPEHGLVTMPDPNNHLHVHGYSSDRRFGGHILDALSELDQVISFQVYPISQVHLLESNLLIKNAEIEVGTLRFEIHNQGEMDTENVDVDVVLNNEYNSRLWQRIPLLPAGSSTRLEFPLPDRRGATIQIIIDPNNTILEAKEGDNILTLNYP</sequence>
<dbReference type="STRING" id="395961.Cyan7425_1466"/>
<dbReference type="Gene3D" id="2.60.40.10">
    <property type="entry name" value="Immunoglobulins"/>
    <property type="match status" value="1"/>
</dbReference>
<dbReference type="InterPro" id="IPR011635">
    <property type="entry name" value="CARDB"/>
</dbReference>
<accession>B8HPH5</accession>
<dbReference type="OrthoDB" id="546317at2"/>
<name>B8HPH5_CYAP4</name>
<dbReference type="Pfam" id="PF07705">
    <property type="entry name" value="CARDB"/>
    <property type="match status" value="1"/>
</dbReference>
<evidence type="ECO:0000259" key="1">
    <source>
        <dbReference type="Pfam" id="PF07705"/>
    </source>
</evidence>
<reference evidence="2" key="1">
    <citation type="submission" date="2009-01" db="EMBL/GenBank/DDBJ databases">
        <title>Complete sequence of chromosome Cyanothece sp. PCC 7425.</title>
        <authorList>
            <consortium name="US DOE Joint Genome Institute"/>
            <person name="Lucas S."/>
            <person name="Copeland A."/>
            <person name="Lapidus A."/>
            <person name="Glavina del Rio T."/>
            <person name="Dalin E."/>
            <person name="Tice H."/>
            <person name="Bruce D."/>
            <person name="Goodwin L."/>
            <person name="Pitluck S."/>
            <person name="Sims D."/>
            <person name="Meineke L."/>
            <person name="Brettin T."/>
            <person name="Detter J.C."/>
            <person name="Han C."/>
            <person name="Larimer F."/>
            <person name="Land M."/>
            <person name="Hauser L."/>
            <person name="Kyrpides N."/>
            <person name="Ovchinnikova G."/>
            <person name="Liberton M."/>
            <person name="Stoeckel J."/>
            <person name="Banerjee A."/>
            <person name="Singh A."/>
            <person name="Page L."/>
            <person name="Sato H."/>
            <person name="Zhao L."/>
            <person name="Sherman L."/>
            <person name="Pakrasi H."/>
            <person name="Richardson P."/>
        </authorList>
    </citation>
    <scope>NUCLEOTIDE SEQUENCE</scope>
    <source>
        <strain evidence="2">PCC 7425</strain>
    </source>
</reference>